<gene>
    <name evidence="2" type="ORF">L332_00260</name>
</gene>
<sequence length="369" mass="38319">MSTTMPEFEMPEVPPPAGRPADASPAPAVASIGPASTAADASTVLGATELTVESAPVASAPAPRPRVVWRHVLAAGLVGALVGAGVPATVQALDRAAAAAEVDGLRSLAEDYLTAIAERRADDATSLVPLVRQADRAVAAPAALLASARPIERQEVRMVHIDGDVGSVEVRYRVAGQDVERSLEAERVDGRWQLLTSLAERASVQPYDEVSASIGGIDLDGRDLRLYPGTYALDRVEGPVLATGGERFVVDGDPQSPTEIWVQHELVPDLAALASDYAIAAAAACQLDRSCAIPEGALLGAQDGVHVQWRMASGPIVLGVPLMATTGATSEWLEMQVQLTVDAEGTPVLWECGRPGTFDAALVPCPALG</sequence>
<evidence type="ECO:0000313" key="3">
    <source>
        <dbReference type="Proteomes" id="UP000016462"/>
    </source>
</evidence>
<dbReference type="RefSeq" id="WP_021011874.1">
    <property type="nucleotide sequence ID" value="NZ_ASHR01000047.1"/>
</dbReference>
<name>U1MM07_9MICO</name>
<keyword evidence="3" id="KW-1185">Reference proteome</keyword>
<feature type="compositionally biased region" description="Low complexity" evidence="1">
    <location>
        <begin position="20"/>
        <end position="31"/>
    </location>
</feature>
<dbReference type="Proteomes" id="UP000016462">
    <property type="component" value="Unassembled WGS sequence"/>
</dbReference>
<dbReference type="EMBL" id="ASHR01000047">
    <property type="protein sequence ID" value="ERG62901.1"/>
    <property type="molecule type" value="Genomic_DNA"/>
</dbReference>
<evidence type="ECO:0000313" key="2">
    <source>
        <dbReference type="EMBL" id="ERG62901.1"/>
    </source>
</evidence>
<dbReference type="AlphaFoldDB" id="U1MM07"/>
<accession>U1MM07</accession>
<organism evidence="2 3">
    <name type="scientific">Agrococcus pavilionensis RW1</name>
    <dbReference type="NCBI Taxonomy" id="1330458"/>
    <lineage>
        <taxon>Bacteria</taxon>
        <taxon>Bacillati</taxon>
        <taxon>Actinomycetota</taxon>
        <taxon>Actinomycetes</taxon>
        <taxon>Micrococcales</taxon>
        <taxon>Microbacteriaceae</taxon>
        <taxon>Agrococcus</taxon>
    </lineage>
</organism>
<feature type="region of interest" description="Disordered" evidence="1">
    <location>
        <begin position="1"/>
        <end position="32"/>
    </location>
</feature>
<protein>
    <submittedName>
        <fullName evidence="2">Uncharacterized protein</fullName>
    </submittedName>
</protein>
<dbReference type="OrthoDB" id="5099832at2"/>
<proteinExistence type="predicted"/>
<comment type="caution">
    <text evidence="2">The sequence shown here is derived from an EMBL/GenBank/DDBJ whole genome shotgun (WGS) entry which is preliminary data.</text>
</comment>
<reference evidence="2 3" key="1">
    <citation type="journal article" date="2013" name="Genome Announc.">
        <title>First draft genome sequence from a member of the genus agrococcus, isolated from modern microbialites.</title>
        <authorList>
            <person name="White R.A.III."/>
            <person name="Grassa C.J."/>
            <person name="Suttle C.A."/>
        </authorList>
    </citation>
    <scope>NUCLEOTIDE SEQUENCE [LARGE SCALE GENOMIC DNA]</scope>
    <source>
        <strain evidence="2 3">RW1</strain>
    </source>
</reference>
<evidence type="ECO:0000256" key="1">
    <source>
        <dbReference type="SAM" id="MobiDB-lite"/>
    </source>
</evidence>